<dbReference type="GO" id="GO:0051539">
    <property type="term" value="F:4 iron, 4 sulfur cluster binding"/>
    <property type="evidence" value="ECO:0007669"/>
    <property type="project" value="UniProtKB-KW"/>
</dbReference>
<dbReference type="KEGG" id="ecv:APECO1_2093"/>
<dbReference type="PANTHER" id="PTHR43498:SF1">
    <property type="entry name" value="COB--COM HETERODISULFIDE REDUCTASE IRON-SULFUR SUBUNIT A"/>
    <property type="match status" value="1"/>
</dbReference>
<sequence length="456" mass="49545">MEFYLEPARNIPVLATTEVLVVGGGPSGIAAAMSAAREGAATMLIERFGCFGGMMTTAGVESIAWWRHENTVESGGLAREIEETAKSMGASSPEPQSNSQAINAERFKLVADAMLEQAGVRRVLHITAVDVIKQGNNLLGVITESKSGRQAILANVIIDCTGDADIAWFAGAPFIKREREELMCMTTVFSCANINKNAFMQNINSTEPKYGDWGADEENKNWSYDVHESCRDMFSPYLGKVFAKGKSAGIIPKDVTLGGSWSTVTEYGDANYLNVVSIPAVDCTDVFDLTRAEIEGRKQAMQAIEALRQFQPGFEQAQLKNFGMTVGTRESRHIIGRVQLTENDICNEGRHADSIGVFPEFIDGNGHLKLPLEANYFQIPYGVMIPQQVENLLVCGRAIDADNFAYATIRNMGCCIVTGEGAGTAAAIAIKNNTTVSQVDIQTVQERLQQNGVKVF</sequence>
<evidence type="ECO:0000256" key="3">
    <source>
        <dbReference type="ARBA" id="ARBA00023002"/>
    </source>
</evidence>
<keyword evidence="5" id="KW-0411">Iron-sulfur</keyword>
<protein>
    <submittedName>
        <fullName evidence="6">Invasion protein IbeA</fullName>
    </submittedName>
</protein>
<dbReference type="Proteomes" id="UP000008216">
    <property type="component" value="Chromosome"/>
</dbReference>
<evidence type="ECO:0000256" key="1">
    <source>
        <dbReference type="ARBA" id="ARBA00022485"/>
    </source>
</evidence>
<evidence type="ECO:0000256" key="2">
    <source>
        <dbReference type="ARBA" id="ARBA00022723"/>
    </source>
</evidence>
<dbReference type="GO" id="GO:0046872">
    <property type="term" value="F:metal ion binding"/>
    <property type="evidence" value="ECO:0007669"/>
    <property type="project" value="UniProtKB-KW"/>
</dbReference>
<keyword evidence="3" id="KW-0560">Oxidoreductase</keyword>
<dbReference type="GO" id="GO:0016491">
    <property type="term" value="F:oxidoreductase activity"/>
    <property type="evidence" value="ECO:0007669"/>
    <property type="project" value="UniProtKB-KW"/>
</dbReference>
<dbReference type="SUPFAM" id="SSF51905">
    <property type="entry name" value="FAD/NAD(P)-binding domain"/>
    <property type="match status" value="1"/>
</dbReference>
<dbReference type="Gene3D" id="3.50.50.60">
    <property type="entry name" value="FAD/NAD(P)-binding domain"/>
    <property type="match status" value="1"/>
</dbReference>
<dbReference type="InterPro" id="IPR039650">
    <property type="entry name" value="HdrA-like"/>
</dbReference>
<dbReference type="InterPro" id="IPR036188">
    <property type="entry name" value="FAD/NAD-bd_sf"/>
</dbReference>
<keyword evidence="2" id="KW-0479">Metal-binding</keyword>
<dbReference type="EMBL" id="CP000468">
    <property type="protein sequence ID" value="ABJ03844.1"/>
    <property type="molecule type" value="Genomic_DNA"/>
</dbReference>
<evidence type="ECO:0000313" key="6">
    <source>
        <dbReference type="EMBL" id="ABJ03844.1"/>
    </source>
</evidence>
<evidence type="ECO:0000313" key="7">
    <source>
        <dbReference type="Proteomes" id="UP000008216"/>
    </source>
</evidence>
<name>A0A0H2Z644_ECOK1</name>
<dbReference type="Pfam" id="PF12831">
    <property type="entry name" value="FAD_oxidored"/>
    <property type="match status" value="1"/>
</dbReference>
<proteinExistence type="predicted"/>
<dbReference type="RefSeq" id="WP_000397940.1">
    <property type="nucleotide sequence ID" value="NC_008563.1"/>
</dbReference>
<dbReference type="PHI-base" id="PHI:6705"/>
<accession>A0A0H2Z644</accession>
<keyword evidence="1" id="KW-0004">4Fe-4S</keyword>
<evidence type="ECO:0000256" key="5">
    <source>
        <dbReference type="ARBA" id="ARBA00023014"/>
    </source>
</evidence>
<gene>
    <name evidence="6" type="primary">ibeA</name>
    <name evidence="6" type="ORF">APECO1_2093</name>
</gene>
<organism evidence="6 7">
    <name type="scientific">Escherichia coli O1:K1 / APEC</name>
    <dbReference type="NCBI Taxonomy" id="405955"/>
    <lineage>
        <taxon>Bacteria</taxon>
        <taxon>Pseudomonadati</taxon>
        <taxon>Pseudomonadota</taxon>
        <taxon>Gammaproteobacteria</taxon>
        <taxon>Enterobacterales</taxon>
        <taxon>Enterobacteriaceae</taxon>
        <taxon>Escherichia</taxon>
    </lineage>
</organism>
<dbReference type="PANTHER" id="PTHR43498">
    <property type="entry name" value="FERREDOXIN:COB-COM HETERODISULFIDE REDUCTASE SUBUNIT A"/>
    <property type="match status" value="1"/>
</dbReference>
<reference evidence="6 7" key="1">
    <citation type="journal article" date="2007" name="J. Bacteriol.">
        <title>The genome sequence of avian pathogenic Escherichia coli strain O1:K1:H7 shares strong similarities with human extraintestinal pathogenic E. coli genomes.</title>
        <authorList>
            <person name="Johnson T.J."/>
            <person name="Kariyawasam S."/>
            <person name="Wannemuehler Y."/>
            <person name="Mangiamele P."/>
            <person name="Johnson S.J."/>
            <person name="Doetkott C."/>
            <person name="Skyberg J.A."/>
            <person name="Lynne A.M."/>
            <person name="Johnson J.R."/>
            <person name="Nolan L.K."/>
        </authorList>
    </citation>
    <scope>NUCLEOTIDE SEQUENCE [LARGE SCALE GENOMIC DNA]</scope>
    <source>
        <strain evidence="6">APEC O1</strain>
    </source>
</reference>
<dbReference type="SMR" id="A0A0H2Z644"/>
<dbReference type="AlphaFoldDB" id="A0A0H2Z644"/>
<evidence type="ECO:0000256" key="4">
    <source>
        <dbReference type="ARBA" id="ARBA00023004"/>
    </source>
</evidence>
<dbReference type="PRINTS" id="PR00469">
    <property type="entry name" value="PNDRDTASEII"/>
</dbReference>
<keyword evidence="4" id="KW-0408">Iron</keyword>
<dbReference type="HOGENOM" id="CLU_045820_0_1_6"/>
<keyword evidence="7" id="KW-1185">Reference proteome</keyword>